<dbReference type="GO" id="GO:0006633">
    <property type="term" value="P:fatty acid biosynthetic process"/>
    <property type="evidence" value="ECO:0007669"/>
    <property type="project" value="TreeGrafter"/>
</dbReference>
<dbReference type="AlphaFoldDB" id="A0A1Z2L617"/>
<dbReference type="GO" id="GO:0017000">
    <property type="term" value="P:antibiotic biosynthetic process"/>
    <property type="evidence" value="ECO:0007669"/>
    <property type="project" value="UniProtKB-KW"/>
</dbReference>
<evidence type="ECO:0000256" key="6">
    <source>
        <dbReference type="ARBA" id="ARBA00023315"/>
    </source>
</evidence>
<dbReference type="EC" id="2.3.1.39" evidence="1"/>
<dbReference type="PROSITE" id="PS50075">
    <property type="entry name" value="CARRIER"/>
    <property type="match status" value="2"/>
</dbReference>
<dbReference type="PANTHER" id="PTHR42681:SF1">
    <property type="entry name" value="MALONYL-COA-ACYL CARRIER PROTEIN TRANSACYLASE, MITOCHONDRIAL"/>
    <property type="match status" value="1"/>
</dbReference>
<dbReference type="InterPro" id="IPR001227">
    <property type="entry name" value="Ac_transferase_dom_sf"/>
</dbReference>
<dbReference type="SUPFAM" id="SSF55048">
    <property type="entry name" value="Probable ACP-binding domain of malonyl-CoA ACP transacylase"/>
    <property type="match status" value="1"/>
</dbReference>
<dbReference type="EMBL" id="CP021744">
    <property type="protein sequence ID" value="ARZ69733.1"/>
    <property type="molecule type" value="Genomic_DNA"/>
</dbReference>
<keyword evidence="3" id="KW-0597">Phosphoprotein</keyword>
<dbReference type="InterPro" id="IPR009081">
    <property type="entry name" value="PP-bd_ACP"/>
</dbReference>
<dbReference type="KEGG" id="salj:SMD11_4122"/>
<dbReference type="Pfam" id="PF00698">
    <property type="entry name" value="Acyl_transf_1"/>
    <property type="match status" value="1"/>
</dbReference>
<name>A0A1Z2L617_9ACTN</name>
<evidence type="ECO:0000256" key="5">
    <source>
        <dbReference type="ARBA" id="ARBA00023194"/>
    </source>
</evidence>
<dbReference type="InterPro" id="IPR016036">
    <property type="entry name" value="Malonyl_transacylase_ACP-bd"/>
</dbReference>
<evidence type="ECO:0000256" key="4">
    <source>
        <dbReference type="ARBA" id="ARBA00022679"/>
    </source>
</evidence>
<dbReference type="InterPro" id="IPR050858">
    <property type="entry name" value="Mal-CoA-ACP_Trans/PKS_FabD"/>
</dbReference>
<dbReference type="SUPFAM" id="SSF52151">
    <property type="entry name" value="FabD/lysophospholipase-like"/>
    <property type="match status" value="1"/>
</dbReference>
<organism evidence="9 10">
    <name type="scientific">Streptomyces albireticuli</name>
    <dbReference type="NCBI Taxonomy" id="1940"/>
    <lineage>
        <taxon>Bacteria</taxon>
        <taxon>Bacillati</taxon>
        <taxon>Actinomycetota</taxon>
        <taxon>Actinomycetes</taxon>
        <taxon>Kitasatosporales</taxon>
        <taxon>Streptomycetaceae</taxon>
        <taxon>Streptomyces</taxon>
    </lineage>
</organism>
<dbReference type="InterPro" id="IPR016035">
    <property type="entry name" value="Acyl_Trfase/lysoPLipase"/>
</dbReference>
<dbReference type="SMART" id="SM00827">
    <property type="entry name" value="PKS_AT"/>
    <property type="match status" value="1"/>
</dbReference>
<dbReference type="Pfam" id="PF00550">
    <property type="entry name" value="PP-binding"/>
    <property type="match status" value="2"/>
</dbReference>
<evidence type="ECO:0000259" key="8">
    <source>
        <dbReference type="PROSITE" id="PS50075"/>
    </source>
</evidence>
<evidence type="ECO:0000256" key="3">
    <source>
        <dbReference type="ARBA" id="ARBA00022553"/>
    </source>
</evidence>
<keyword evidence="4" id="KW-0808">Transferase</keyword>
<protein>
    <recommendedName>
        <fullName evidence="1">[acyl-carrier-protein] S-malonyltransferase</fullName>
        <ecNumber evidence="1">2.3.1.39</ecNumber>
    </recommendedName>
</protein>
<dbReference type="Proteomes" id="UP000195755">
    <property type="component" value="Chromosome"/>
</dbReference>
<evidence type="ECO:0000256" key="2">
    <source>
        <dbReference type="ARBA" id="ARBA00022450"/>
    </source>
</evidence>
<dbReference type="GO" id="GO:0005829">
    <property type="term" value="C:cytosol"/>
    <property type="evidence" value="ECO:0007669"/>
    <property type="project" value="TreeGrafter"/>
</dbReference>
<gene>
    <name evidence="9" type="ORF">SMD11_4122</name>
</gene>
<comment type="catalytic activity">
    <reaction evidence="7">
        <text>holo-[ACP] + malonyl-CoA = malonyl-[ACP] + CoA</text>
        <dbReference type="Rhea" id="RHEA:41792"/>
        <dbReference type="Rhea" id="RHEA-COMP:9623"/>
        <dbReference type="Rhea" id="RHEA-COMP:9685"/>
        <dbReference type="ChEBI" id="CHEBI:57287"/>
        <dbReference type="ChEBI" id="CHEBI:57384"/>
        <dbReference type="ChEBI" id="CHEBI:64479"/>
        <dbReference type="ChEBI" id="CHEBI:78449"/>
        <dbReference type="EC" id="2.3.1.39"/>
    </reaction>
</comment>
<accession>A0A1Z2L617</accession>
<dbReference type="Gene3D" id="3.40.366.10">
    <property type="entry name" value="Malonyl-Coenzyme A Acyl Carrier Protein, domain 2"/>
    <property type="match status" value="1"/>
</dbReference>
<keyword evidence="6" id="KW-0012">Acyltransferase</keyword>
<dbReference type="InterPro" id="IPR014043">
    <property type="entry name" value="Acyl_transferase_dom"/>
</dbReference>
<dbReference type="PANTHER" id="PTHR42681">
    <property type="entry name" value="MALONYL-COA-ACYL CARRIER PROTEIN TRANSACYLASE, MITOCHONDRIAL"/>
    <property type="match status" value="1"/>
</dbReference>
<dbReference type="SUPFAM" id="SSF47336">
    <property type="entry name" value="ACP-like"/>
    <property type="match status" value="2"/>
</dbReference>
<sequence>MEKLLADDAWVSQLAIYGSSLAAWQILADSGAEADVLVGHSLGEIAALVAAQAFSVADGARIVAHRVQVIERQGLAPGRMAALSADGDRVRALIALIGDELLSVATENHDTQTVVSGPRDAMEKALAVSKQLGISTADINSPFPFHTPILAPAAPVFAGLVGKLDQRPLRTPVYSPVLGRYYEPDDALGELLAEHFVKPVRFSAAVRHLHGEGRELRFVEVGGKAVLTKLVGKVLGSGARPATWSTLSLGGDGKLGLAGALADLGTPAKLDDGKAKALAAVFAPDAGAAEFAEFWAAFGGQLVGLGKERLAEFRALRAEGTGQAAPPAAAGTGPKAAVERGAVADAIRSIYAAALEYPEEVFTEDVLLEAELGVDSVKQVELLTRVSEHYGLPPRDTGFRLVEIDTMAKVVDFFVANLGDGAAELDVPQEKTATELPAEQAAVERGAVADAIRSIYAAALEYPEEVFTEDVLLEAELGVDSVKQVELLTRVSEHYGLPPRDTGFRLVEIDTMAKVVDFFVTNLESGAVPVAA</sequence>
<feature type="domain" description="Carrier" evidence="8">
    <location>
        <begin position="338"/>
        <end position="418"/>
    </location>
</feature>
<evidence type="ECO:0000256" key="1">
    <source>
        <dbReference type="ARBA" id="ARBA00013258"/>
    </source>
</evidence>
<evidence type="ECO:0000313" key="9">
    <source>
        <dbReference type="EMBL" id="ARZ69733.1"/>
    </source>
</evidence>
<dbReference type="Gene3D" id="1.10.1200.10">
    <property type="entry name" value="ACP-like"/>
    <property type="match status" value="2"/>
</dbReference>
<feature type="domain" description="Carrier" evidence="8">
    <location>
        <begin position="443"/>
        <end position="523"/>
    </location>
</feature>
<keyword evidence="5" id="KW-0045">Antibiotic biosynthesis</keyword>
<dbReference type="InterPro" id="IPR036736">
    <property type="entry name" value="ACP-like_sf"/>
</dbReference>
<reference evidence="9 10" key="1">
    <citation type="submission" date="2017-06" db="EMBL/GenBank/DDBJ databases">
        <title>Streptomyces albireticuli Genome sequencing and assembly.</title>
        <authorList>
            <person name="Wang Y."/>
            <person name="Du B."/>
            <person name="Ding Y."/>
            <person name="Liu H."/>
            <person name="Hou Q."/>
            <person name="Liu K."/>
            <person name="Yao L."/>
            <person name="Wang C."/>
        </authorList>
    </citation>
    <scope>NUCLEOTIDE SEQUENCE [LARGE SCALE GENOMIC DNA]</scope>
    <source>
        <strain evidence="9 10">MDJK11</strain>
    </source>
</reference>
<dbReference type="InterPro" id="IPR006162">
    <property type="entry name" value="Ppantetheine_attach_site"/>
</dbReference>
<dbReference type="GO" id="GO:0004314">
    <property type="term" value="F:[acyl-carrier-protein] S-malonyltransferase activity"/>
    <property type="evidence" value="ECO:0007669"/>
    <property type="project" value="UniProtKB-EC"/>
</dbReference>
<proteinExistence type="predicted"/>
<evidence type="ECO:0000313" key="10">
    <source>
        <dbReference type="Proteomes" id="UP000195755"/>
    </source>
</evidence>
<dbReference type="PROSITE" id="PS00012">
    <property type="entry name" value="PHOSPHOPANTETHEINE"/>
    <property type="match status" value="2"/>
</dbReference>
<keyword evidence="2" id="KW-0596">Phosphopantetheine</keyword>
<evidence type="ECO:0000256" key="7">
    <source>
        <dbReference type="ARBA" id="ARBA00048462"/>
    </source>
</evidence>